<sequence length="188" mass="21231">KYVFTEEILAVYFLYVSGCRFFYITLHFCESVCRSRTSIYFDFIFESPYKMVFAAFRSSLVMFAFIYVKCSSDSDSKILKFINDHNADGYNFEFQTSNDITRKETGKIKLLGRDQPVVNVEGEYSFNLPNGVPLFVSYVADENGYRPKVEFGAVKKSSVTIGTRFKVDDTKRISSAALASLAGGGLGK</sequence>
<accession>A0A9N9XNL1</accession>
<reference evidence="3" key="1">
    <citation type="submission" date="2022-01" db="EMBL/GenBank/DDBJ databases">
        <authorList>
            <person name="King R."/>
        </authorList>
    </citation>
    <scope>NUCLEOTIDE SEQUENCE</scope>
</reference>
<dbReference type="GO" id="GO:0008010">
    <property type="term" value="F:structural constituent of chitin-based larval cuticle"/>
    <property type="evidence" value="ECO:0007669"/>
    <property type="project" value="TreeGrafter"/>
</dbReference>
<dbReference type="PANTHER" id="PTHR10380">
    <property type="entry name" value="CUTICLE PROTEIN"/>
    <property type="match status" value="1"/>
</dbReference>
<dbReference type="OrthoDB" id="6815232at2759"/>
<protein>
    <submittedName>
        <fullName evidence="3">Uncharacterized protein</fullName>
    </submittedName>
</protein>
<proteinExistence type="predicted"/>
<dbReference type="InterPro" id="IPR000618">
    <property type="entry name" value="Insect_cuticle"/>
</dbReference>
<dbReference type="AlphaFoldDB" id="A0A9N9XNL1"/>
<evidence type="ECO:0000256" key="2">
    <source>
        <dbReference type="PROSITE-ProRule" id="PRU00497"/>
    </source>
</evidence>
<gene>
    <name evidence="3" type="ORF">PHYEVI_LOCUS5267</name>
</gene>
<dbReference type="EMBL" id="OU900095">
    <property type="protein sequence ID" value="CAG9858880.1"/>
    <property type="molecule type" value="Genomic_DNA"/>
</dbReference>
<dbReference type="InterPro" id="IPR050468">
    <property type="entry name" value="Cuticle_Struct_Prot"/>
</dbReference>
<feature type="non-terminal residue" evidence="3">
    <location>
        <position position="1"/>
    </location>
</feature>
<dbReference type="PROSITE" id="PS00233">
    <property type="entry name" value="CHIT_BIND_RR_1"/>
    <property type="match status" value="1"/>
</dbReference>
<keyword evidence="1 2" id="KW-0193">Cuticle</keyword>
<evidence type="ECO:0000313" key="4">
    <source>
        <dbReference type="Proteomes" id="UP001153712"/>
    </source>
</evidence>
<dbReference type="InterPro" id="IPR031311">
    <property type="entry name" value="CHIT_BIND_RR_consensus"/>
</dbReference>
<keyword evidence="4" id="KW-1185">Reference proteome</keyword>
<organism evidence="3 4">
    <name type="scientific">Phyllotreta striolata</name>
    <name type="common">Striped flea beetle</name>
    <name type="synonym">Crioceris striolata</name>
    <dbReference type="NCBI Taxonomy" id="444603"/>
    <lineage>
        <taxon>Eukaryota</taxon>
        <taxon>Metazoa</taxon>
        <taxon>Ecdysozoa</taxon>
        <taxon>Arthropoda</taxon>
        <taxon>Hexapoda</taxon>
        <taxon>Insecta</taxon>
        <taxon>Pterygota</taxon>
        <taxon>Neoptera</taxon>
        <taxon>Endopterygota</taxon>
        <taxon>Coleoptera</taxon>
        <taxon>Polyphaga</taxon>
        <taxon>Cucujiformia</taxon>
        <taxon>Chrysomeloidea</taxon>
        <taxon>Chrysomelidae</taxon>
        <taxon>Galerucinae</taxon>
        <taxon>Alticini</taxon>
        <taxon>Phyllotreta</taxon>
    </lineage>
</organism>
<dbReference type="GO" id="GO:0062129">
    <property type="term" value="C:chitin-based extracellular matrix"/>
    <property type="evidence" value="ECO:0007669"/>
    <property type="project" value="TreeGrafter"/>
</dbReference>
<dbReference type="PANTHER" id="PTHR10380:SF192">
    <property type="entry name" value="GEO02312P1"/>
    <property type="match status" value="1"/>
</dbReference>
<name>A0A9N9XNL1_PHYSR</name>
<evidence type="ECO:0000313" key="3">
    <source>
        <dbReference type="EMBL" id="CAG9858880.1"/>
    </source>
</evidence>
<dbReference type="Pfam" id="PF00379">
    <property type="entry name" value="Chitin_bind_4"/>
    <property type="match status" value="1"/>
</dbReference>
<evidence type="ECO:0000256" key="1">
    <source>
        <dbReference type="ARBA" id="ARBA00022460"/>
    </source>
</evidence>
<dbReference type="PRINTS" id="PR00947">
    <property type="entry name" value="CUTICLE"/>
</dbReference>
<dbReference type="Proteomes" id="UP001153712">
    <property type="component" value="Chromosome 2"/>
</dbReference>
<dbReference type="PROSITE" id="PS51155">
    <property type="entry name" value="CHIT_BIND_RR_2"/>
    <property type="match status" value="1"/>
</dbReference>